<dbReference type="Proteomes" id="UP001177021">
    <property type="component" value="Unassembled WGS sequence"/>
</dbReference>
<proteinExistence type="predicted"/>
<organism evidence="1 2">
    <name type="scientific">Trifolium pratense</name>
    <name type="common">Red clover</name>
    <dbReference type="NCBI Taxonomy" id="57577"/>
    <lineage>
        <taxon>Eukaryota</taxon>
        <taxon>Viridiplantae</taxon>
        <taxon>Streptophyta</taxon>
        <taxon>Embryophyta</taxon>
        <taxon>Tracheophyta</taxon>
        <taxon>Spermatophyta</taxon>
        <taxon>Magnoliopsida</taxon>
        <taxon>eudicotyledons</taxon>
        <taxon>Gunneridae</taxon>
        <taxon>Pentapetalae</taxon>
        <taxon>rosids</taxon>
        <taxon>fabids</taxon>
        <taxon>Fabales</taxon>
        <taxon>Fabaceae</taxon>
        <taxon>Papilionoideae</taxon>
        <taxon>50 kb inversion clade</taxon>
        <taxon>NPAAA clade</taxon>
        <taxon>Hologalegina</taxon>
        <taxon>IRL clade</taxon>
        <taxon>Trifolieae</taxon>
        <taxon>Trifolium</taxon>
    </lineage>
</organism>
<evidence type="ECO:0000313" key="2">
    <source>
        <dbReference type="Proteomes" id="UP001177021"/>
    </source>
</evidence>
<reference evidence="1" key="1">
    <citation type="submission" date="2023-10" db="EMBL/GenBank/DDBJ databases">
        <authorList>
            <person name="Rodriguez Cubillos JULIANA M."/>
            <person name="De Vega J."/>
        </authorList>
    </citation>
    <scope>NUCLEOTIDE SEQUENCE</scope>
</reference>
<evidence type="ECO:0000313" key="1">
    <source>
        <dbReference type="EMBL" id="CAJ2674973.1"/>
    </source>
</evidence>
<keyword evidence="2" id="KW-1185">Reference proteome</keyword>
<sequence>MNPYDFYYLEDFLKFSPFSPNHGNLNMVSSPRFRSPRIRPASAIVPVPENSSIAYHKEIYTVLFDPPSFLMVHSIFCHLWKKSKMEKKFLPLPPLRKSPQESSIHVQELLSDSIIEAEGENSSSSTSVLESVTTNNHCISTAASSVLGSATVDENFNITFGNFHSEIIPIKPLKSVKPRIEGCIIKIGEISCFWNKFTMEEHHDYASSFSFPTSELKDELTNFPNVSNSSVTINLESEFVAFESVNKSNDFITNLDFVSIQMCYFIHCINNAVLAVQTVFDPDGRGNSISPFAAFKICGDVRLWWMPWDRGKKPFDIGRNLLSIIT</sequence>
<dbReference type="EMBL" id="CASHSV030000716">
    <property type="protein sequence ID" value="CAJ2674973.1"/>
    <property type="molecule type" value="Genomic_DNA"/>
</dbReference>
<accession>A0ACB0M2Z3</accession>
<protein>
    <submittedName>
        <fullName evidence="1">Uncharacterized protein</fullName>
    </submittedName>
</protein>
<comment type="caution">
    <text evidence="1">The sequence shown here is derived from an EMBL/GenBank/DDBJ whole genome shotgun (WGS) entry which is preliminary data.</text>
</comment>
<gene>
    <name evidence="1" type="ORF">MILVUS5_LOCUS38109</name>
</gene>
<name>A0ACB0M2Z3_TRIPR</name>